<comment type="subunit">
    <text evidence="3">Homodimer.</text>
</comment>
<gene>
    <name evidence="12" type="ORF">PVAP13_4KG313600</name>
</gene>
<dbReference type="InterPro" id="IPR036890">
    <property type="entry name" value="HATPase_C_sf"/>
</dbReference>
<evidence type="ECO:0000313" key="13">
    <source>
        <dbReference type="Proteomes" id="UP000823388"/>
    </source>
</evidence>
<comment type="similarity">
    <text evidence="2">Belongs to the MORC ATPase protein family.</text>
</comment>
<evidence type="ECO:0000259" key="11">
    <source>
        <dbReference type="Pfam" id="PF17942"/>
    </source>
</evidence>
<dbReference type="InterPro" id="IPR041006">
    <property type="entry name" value="Morc_S5"/>
</dbReference>
<evidence type="ECO:0000256" key="4">
    <source>
        <dbReference type="ARBA" id="ARBA00022722"/>
    </source>
</evidence>
<proteinExistence type="inferred from homology"/>
<keyword evidence="5" id="KW-0378">Hydrolase</keyword>
<comment type="subcellular location">
    <subcellularLocation>
        <location evidence="1">Nucleus</location>
    </subcellularLocation>
</comment>
<evidence type="ECO:0000256" key="2">
    <source>
        <dbReference type="ARBA" id="ARBA00007845"/>
    </source>
</evidence>
<keyword evidence="7" id="KW-0175">Coiled coil</keyword>
<dbReference type="EMBL" id="CM029043">
    <property type="protein sequence ID" value="KAG2612899.1"/>
    <property type="molecule type" value="Genomic_DNA"/>
</dbReference>
<evidence type="ECO:0000256" key="7">
    <source>
        <dbReference type="ARBA" id="ARBA00023054"/>
    </source>
</evidence>
<evidence type="ECO:0000256" key="8">
    <source>
        <dbReference type="ARBA" id="ARBA00023158"/>
    </source>
</evidence>
<keyword evidence="8" id="KW-0943">RNA-mediated gene silencing</keyword>
<organism evidence="12 13">
    <name type="scientific">Panicum virgatum</name>
    <name type="common">Blackwell switchgrass</name>
    <dbReference type="NCBI Taxonomy" id="38727"/>
    <lineage>
        <taxon>Eukaryota</taxon>
        <taxon>Viridiplantae</taxon>
        <taxon>Streptophyta</taxon>
        <taxon>Embryophyta</taxon>
        <taxon>Tracheophyta</taxon>
        <taxon>Spermatophyta</taxon>
        <taxon>Magnoliopsida</taxon>
        <taxon>Liliopsida</taxon>
        <taxon>Poales</taxon>
        <taxon>Poaceae</taxon>
        <taxon>PACMAD clade</taxon>
        <taxon>Panicoideae</taxon>
        <taxon>Panicodae</taxon>
        <taxon>Paniceae</taxon>
        <taxon>Panicinae</taxon>
        <taxon>Panicum</taxon>
        <taxon>Panicum sect. Hiantes</taxon>
    </lineage>
</organism>
<dbReference type="Pfam" id="PF13589">
    <property type="entry name" value="HATPase_c_3"/>
    <property type="match status" value="1"/>
</dbReference>
<sequence>MIYSWIFGALAELIDNSRDAGASRLDISIESMFLKKEDTYVPVLCVIDDGHGMTYDDMMRMISFGNKGPNKQCPDKIGRCGVGFKTGAMKLGKDVVVLTQTSSSGSVAFLSQSFNEEKGNVEIPVVTYRKEGQHMEFDLSIQSEATAKYHLNAIKNFSPFTKYYLGEKIGLFGEQDTGTQIYIWNLDKWGTNYTLEWHSGKSSENPMRKGRGDILIRSRRVRSRQGQLSNKVKSRPLAKTLNNTSIMSGEIMGMTIVLTLGMSKVECERMNCGIFLYWHGRLIEPYKRVGGQKHSADTGRGLIGVADITDLIDEEDGHSWVLNNKQGFKD</sequence>
<dbReference type="AlphaFoldDB" id="A0A8T0TY64"/>
<evidence type="ECO:0000256" key="1">
    <source>
        <dbReference type="ARBA" id="ARBA00004123"/>
    </source>
</evidence>
<dbReference type="SUPFAM" id="SSF55874">
    <property type="entry name" value="ATPase domain of HSP90 chaperone/DNA topoisomerase II/histidine kinase"/>
    <property type="match status" value="1"/>
</dbReference>
<dbReference type="Proteomes" id="UP000823388">
    <property type="component" value="Chromosome 4K"/>
</dbReference>
<dbReference type="GO" id="GO:0005634">
    <property type="term" value="C:nucleus"/>
    <property type="evidence" value="ECO:0007669"/>
    <property type="project" value="UniProtKB-SubCell"/>
</dbReference>
<evidence type="ECO:0000256" key="3">
    <source>
        <dbReference type="ARBA" id="ARBA00011738"/>
    </source>
</evidence>
<accession>A0A8T0TY64</accession>
<protein>
    <recommendedName>
        <fullName evidence="11">Morc S5 domain-containing protein</fullName>
    </recommendedName>
</protein>
<dbReference type="GO" id="GO:0004519">
    <property type="term" value="F:endonuclease activity"/>
    <property type="evidence" value="ECO:0007669"/>
    <property type="project" value="UniProtKB-KW"/>
</dbReference>
<evidence type="ECO:0000256" key="10">
    <source>
        <dbReference type="ARBA" id="ARBA00023242"/>
    </source>
</evidence>
<feature type="domain" description="Morc S5" evidence="11">
    <location>
        <begin position="245"/>
        <end position="308"/>
    </location>
</feature>
<name>A0A8T0TY64_PANVG</name>
<keyword evidence="10" id="KW-0539">Nucleus</keyword>
<dbReference type="PANTHER" id="PTHR23336:SF11">
    <property type="entry name" value="OS06G0622000 PROTEIN"/>
    <property type="match status" value="1"/>
</dbReference>
<evidence type="ECO:0000256" key="5">
    <source>
        <dbReference type="ARBA" id="ARBA00022759"/>
    </source>
</evidence>
<dbReference type="Gene3D" id="3.30.565.10">
    <property type="entry name" value="Histidine kinase-like ATPase, C-terminal domain"/>
    <property type="match status" value="1"/>
</dbReference>
<keyword evidence="9" id="KW-0234">DNA repair</keyword>
<dbReference type="InterPro" id="IPR045261">
    <property type="entry name" value="MORC_ATPase"/>
</dbReference>
<dbReference type="GO" id="GO:0031047">
    <property type="term" value="P:regulatory ncRNA-mediated gene silencing"/>
    <property type="evidence" value="ECO:0007669"/>
    <property type="project" value="UniProtKB-KW"/>
</dbReference>
<evidence type="ECO:0000313" key="12">
    <source>
        <dbReference type="EMBL" id="KAG2612899.1"/>
    </source>
</evidence>
<dbReference type="GO" id="GO:0006281">
    <property type="term" value="P:DNA repair"/>
    <property type="evidence" value="ECO:0007669"/>
    <property type="project" value="UniProtKB-KW"/>
</dbReference>
<dbReference type="GO" id="GO:0031349">
    <property type="term" value="P:positive regulation of defense response"/>
    <property type="evidence" value="ECO:0007669"/>
    <property type="project" value="UniProtKB-ARBA"/>
</dbReference>
<dbReference type="Pfam" id="PF17942">
    <property type="entry name" value="Morc6_S5"/>
    <property type="match status" value="1"/>
</dbReference>
<keyword evidence="5" id="KW-0255">Endonuclease</keyword>
<comment type="caution">
    <text evidence="12">The sequence shown here is derived from an EMBL/GenBank/DDBJ whole genome shotgun (WGS) entry which is preliminary data.</text>
</comment>
<dbReference type="PANTHER" id="PTHR23336">
    <property type="entry name" value="ZINC FINGER CW-TYPE COILED-COIL DOMAIN PROTEIN 3"/>
    <property type="match status" value="1"/>
</dbReference>
<keyword evidence="4" id="KW-0540">Nuclease</keyword>
<dbReference type="GO" id="GO:0016887">
    <property type="term" value="F:ATP hydrolysis activity"/>
    <property type="evidence" value="ECO:0007669"/>
    <property type="project" value="InterPro"/>
</dbReference>
<evidence type="ECO:0000256" key="6">
    <source>
        <dbReference type="ARBA" id="ARBA00022763"/>
    </source>
</evidence>
<reference evidence="12" key="1">
    <citation type="submission" date="2020-05" db="EMBL/GenBank/DDBJ databases">
        <title>WGS assembly of Panicum virgatum.</title>
        <authorList>
            <person name="Lovell J.T."/>
            <person name="Jenkins J."/>
            <person name="Shu S."/>
            <person name="Juenger T.E."/>
            <person name="Schmutz J."/>
        </authorList>
    </citation>
    <scope>NUCLEOTIDE SEQUENCE</scope>
    <source>
        <strain evidence="12">AP13</strain>
    </source>
</reference>
<evidence type="ECO:0000256" key="9">
    <source>
        <dbReference type="ARBA" id="ARBA00023204"/>
    </source>
</evidence>
<keyword evidence="13" id="KW-1185">Reference proteome</keyword>
<keyword evidence="6" id="KW-0227">DNA damage</keyword>